<evidence type="ECO:0000313" key="2">
    <source>
        <dbReference type="EMBL" id="PZA11380.1"/>
    </source>
</evidence>
<sequence>MKAVAMAGLGWMAAAALLMAVGLSSPAVAAQDTPSCVPPAYLLATEAKLKGVAAALKTTRKLDILVVGSRSSAILSAENSSYPGRLQALLRDRFPGVTVNVTVEMRPKRTAVDVAGGLGTLVAERKPVLVIWQTGTYDAIRSIDPDEFRTALGQGIDAVKQAGADMILMNLQYSPRTETMINPAPYLDAMRVVAQEHDVPLFDRFALMRHWNETGEFDLFSPAPGIDLALRVHNCLARALMALVIEAAQTDPAEVRIQR</sequence>
<gene>
    <name evidence="2" type="ORF">DNX69_19035</name>
</gene>
<feature type="chain" id="PRO_5016276104" evidence="1">
    <location>
        <begin position="30"/>
        <end position="259"/>
    </location>
</feature>
<proteinExistence type="predicted"/>
<dbReference type="AlphaFoldDB" id="A0A323UIJ3"/>
<keyword evidence="2" id="KW-0378">Hydrolase</keyword>
<dbReference type="GO" id="GO:0016788">
    <property type="term" value="F:hydrolase activity, acting on ester bonds"/>
    <property type="evidence" value="ECO:0007669"/>
    <property type="project" value="UniProtKB-ARBA"/>
</dbReference>
<evidence type="ECO:0000256" key="1">
    <source>
        <dbReference type="SAM" id="SignalP"/>
    </source>
</evidence>
<dbReference type="InterPro" id="IPR036514">
    <property type="entry name" value="SGNH_hydro_sf"/>
</dbReference>
<dbReference type="OrthoDB" id="7203637at2"/>
<dbReference type="Proteomes" id="UP000248134">
    <property type="component" value="Unassembled WGS sequence"/>
</dbReference>
<dbReference type="SUPFAM" id="SSF52266">
    <property type="entry name" value="SGNH hydrolase"/>
    <property type="match status" value="1"/>
</dbReference>
<dbReference type="Gene3D" id="3.40.50.1110">
    <property type="entry name" value="SGNH hydrolase"/>
    <property type="match status" value="1"/>
</dbReference>
<reference evidence="2 3" key="1">
    <citation type="submission" date="2018-06" db="EMBL/GenBank/DDBJ databases">
        <title>Draft Whole-Genome Sequence of the purple photosynthetic bacterium Rhodospeudomonas palustris XCP.</title>
        <authorList>
            <person name="Rayyan A."/>
            <person name="Meyer T.E."/>
            <person name="Kyndt J.A."/>
        </authorList>
    </citation>
    <scope>NUCLEOTIDE SEQUENCE [LARGE SCALE GENOMIC DNA]</scope>
    <source>
        <strain evidence="2 3">XCP</strain>
    </source>
</reference>
<dbReference type="EMBL" id="QKQS01000023">
    <property type="protein sequence ID" value="PZA11380.1"/>
    <property type="molecule type" value="Genomic_DNA"/>
</dbReference>
<accession>A0A323UIJ3</accession>
<dbReference type="InterPro" id="IPR057572">
    <property type="entry name" value="NonGDSL"/>
</dbReference>
<protein>
    <submittedName>
        <fullName evidence="2">SGNH/GDSL hydrolase family protein</fullName>
    </submittedName>
</protein>
<evidence type="ECO:0000313" key="3">
    <source>
        <dbReference type="Proteomes" id="UP000248134"/>
    </source>
</evidence>
<comment type="caution">
    <text evidence="2">The sequence shown here is derived from an EMBL/GenBank/DDBJ whole genome shotgun (WGS) entry which is preliminary data.</text>
</comment>
<dbReference type="Pfam" id="PF25182">
    <property type="entry name" value="NonGDSL"/>
    <property type="match status" value="1"/>
</dbReference>
<organism evidence="2 3">
    <name type="scientific">Rhodopseudomonas palustris</name>
    <dbReference type="NCBI Taxonomy" id="1076"/>
    <lineage>
        <taxon>Bacteria</taxon>
        <taxon>Pseudomonadati</taxon>
        <taxon>Pseudomonadota</taxon>
        <taxon>Alphaproteobacteria</taxon>
        <taxon>Hyphomicrobiales</taxon>
        <taxon>Nitrobacteraceae</taxon>
        <taxon>Rhodopseudomonas</taxon>
    </lineage>
</organism>
<keyword evidence="1" id="KW-0732">Signal</keyword>
<feature type="signal peptide" evidence="1">
    <location>
        <begin position="1"/>
        <end position="29"/>
    </location>
</feature>
<name>A0A323UIJ3_RHOPL</name>